<protein>
    <submittedName>
        <fullName evidence="1">Uncharacterized protein</fullName>
    </submittedName>
</protein>
<name>A0AA42LKL1_9GAMM</name>
<evidence type="ECO:0000313" key="2">
    <source>
        <dbReference type="Proteomes" id="UP001161137"/>
    </source>
</evidence>
<accession>A0AA42LKL1</accession>
<gene>
    <name evidence="1" type="ORF">N5D41_07395</name>
</gene>
<dbReference type="RefSeq" id="WP_196461296.1">
    <property type="nucleotide sequence ID" value="NZ_JACFYY010000026.1"/>
</dbReference>
<dbReference type="EMBL" id="JAOCDH010000006">
    <property type="protein sequence ID" value="MDH0701313.1"/>
    <property type="molecule type" value="Genomic_DNA"/>
</dbReference>
<organism evidence="1 2">
    <name type="scientific">Ectopseudomonas toyotomiensis</name>
    <dbReference type="NCBI Taxonomy" id="554344"/>
    <lineage>
        <taxon>Bacteria</taxon>
        <taxon>Pseudomonadati</taxon>
        <taxon>Pseudomonadota</taxon>
        <taxon>Gammaproteobacteria</taxon>
        <taxon>Pseudomonadales</taxon>
        <taxon>Pseudomonadaceae</taxon>
        <taxon>Ectopseudomonas</taxon>
    </lineage>
</organism>
<evidence type="ECO:0000313" key="1">
    <source>
        <dbReference type="EMBL" id="MDH0701313.1"/>
    </source>
</evidence>
<dbReference type="Proteomes" id="UP001161137">
    <property type="component" value="Unassembled WGS sequence"/>
</dbReference>
<reference evidence="1" key="1">
    <citation type="submission" date="2022-09" db="EMBL/GenBank/DDBJ databases">
        <title>Intensive care unit water sources are persistently colonized with multi-drug resistant bacteria and are the site of extensive horizontal gene transfer of antibiotic resistance genes.</title>
        <authorList>
            <person name="Diorio-Toth L."/>
        </authorList>
    </citation>
    <scope>NUCLEOTIDE SEQUENCE</scope>
    <source>
        <strain evidence="1">GD03863</strain>
    </source>
</reference>
<proteinExistence type="predicted"/>
<dbReference type="AlphaFoldDB" id="A0AA42LKL1"/>
<comment type="caution">
    <text evidence="1">The sequence shown here is derived from an EMBL/GenBank/DDBJ whole genome shotgun (WGS) entry which is preliminary data.</text>
</comment>
<sequence length="1154" mass="128691">MIDRKVLADDGSVGLFSDFQSSRCIVLLGDSGAGKSHLFKAQAEQSAGCYKLVRNLLLTTPAEILPGSALFLDALDEYRVHYGDVPALDSLVKYLNQLQSCQVRIACRSADWMGSDDLQTLAICFPGEGAVRVLRLLPLDEEAQQLIISTVPQVESDFLVQARQRGLGEMLGNPLTLRMLAEVVAQTQWPRTRRELFERSISLLLAEYNSTHLNDRRLRSGLSAEELRRAAGLLCALRLLADIDGFSLQEQQGSRYAPLFLLGRGNNNITALRGALFSRVFSAVGEAGIFDYSHRAIAEYLAACYLCQLFQEGLPLSRVRLLLGGEGKPVSYLRGLHAWMPIELCSHADEFIDADPLGILNYGDAASLSSHCKQRLFHALTRLADSDPWFMGQEHSVHIPAGLAEPALVQYFERILLDPSRPHGLKILVLDTLLVGQPLPALLGVLAGRLVCPDAHLNECAYAAQVLQQMGEEGLQALRQGYSVLVSEKRDRRLRAFVLSRPLRQEARYQEVLELYRPDAQCVQDADVTLERWMLHELVATKDISDCLDDLLALDGFDLSEAVALDILSFMTPLISRYLESQRVLHEPRLFAWLAYCNALSAYKGCGYFQTLREALQIRQQTYAADQGLLLRAAGHPGLEGFPFILEPVEVAEEEGKNDRENNAAEEMSDDLLVDLLNGEILVVEEQLDGGLSPMECDPFLLGEVLFKLIKQDELAAKFWFQAFRQAHYSYYIDCLAQHLLIEIISSGLTHCLVLKNSKEIALTDKLAAIQRLLGYAPHFEKAAFYRLLRPYCRHLTQEQFGPDLLALLAEESAEQHHPFIITLGLLISLERFAPSLAALDSAKRNEVVWYLRDLTGLVRGLEKPMDMTAEQVASFCRLVADQYPATPVGSDWFIASNTRAEDADEFIAGLITFLADQSSEAAGNQLLALQGHPSLATWKLHLQHAVAINRTRQHDALHRRSSWQQVRSVLENGPPDNIMHMLALVMDELDALACQLRSNLDEHKFFWNETNGKIHSPKWEESCRDVLVRLLRPRLEARRVSVEPEGHMANDKRVDIAVQYGSIKLVIELKRASHPDLWTAIRNQLIALYTSDPGARGYGIYGVFWHGVGSGVTAGPGNQVPQSAAELKTQLEASIAEESRPYIKVFVLDVSGA</sequence>